<dbReference type="SUPFAM" id="SSF56112">
    <property type="entry name" value="Protein kinase-like (PK-like)"/>
    <property type="match status" value="1"/>
</dbReference>
<dbReference type="InterPro" id="IPR000719">
    <property type="entry name" value="Prot_kinase_dom"/>
</dbReference>
<dbReference type="InterPro" id="IPR001245">
    <property type="entry name" value="Ser-Thr/Tyr_kinase_cat_dom"/>
</dbReference>
<dbReference type="PANTHER" id="PTHR11920">
    <property type="entry name" value="GUANYLYL CYCLASE"/>
    <property type="match status" value="1"/>
</dbReference>
<keyword evidence="11" id="KW-0325">Glycoprotein</keyword>
<dbReference type="SUPFAM" id="SSF53822">
    <property type="entry name" value="Periplasmic binding protein-like I"/>
    <property type="match status" value="1"/>
</dbReference>
<evidence type="ECO:0000313" key="21">
    <source>
        <dbReference type="Proteomes" id="UP001152747"/>
    </source>
</evidence>
<keyword evidence="9 16" id="KW-0472">Membrane</keyword>
<dbReference type="InterPro" id="IPR001828">
    <property type="entry name" value="ANF_lig-bd_rcpt"/>
</dbReference>
<dbReference type="FunFam" id="3.30.70.1230:FF:000023">
    <property type="entry name" value="Guanylate cyclase"/>
    <property type="match status" value="1"/>
</dbReference>
<protein>
    <recommendedName>
        <fullName evidence="3 15">Guanylate cyclase</fullName>
        <ecNumber evidence="3 15">4.6.1.2</ecNumber>
    </recommendedName>
</protein>
<evidence type="ECO:0000256" key="11">
    <source>
        <dbReference type="ARBA" id="ARBA00023180"/>
    </source>
</evidence>
<keyword evidence="5 16" id="KW-0812">Transmembrane</keyword>
<dbReference type="CDD" id="cd06352">
    <property type="entry name" value="PBP1_NPR_GC-like"/>
    <property type="match status" value="1"/>
</dbReference>
<feature type="domain" description="Guanylate cyclase" evidence="19">
    <location>
        <begin position="863"/>
        <end position="993"/>
    </location>
</feature>
<dbReference type="InterPro" id="IPR011645">
    <property type="entry name" value="HNOB_dom_associated"/>
</dbReference>
<dbReference type="GO" id="GO:0035556">
    <property type="term" value="P:intracellular signal transduction"/>
    <property type="evidence" value="ECO:0007669"/>
    <property type="project" value="InterPro"/>
</dbReference>
<dbReference type="GO" id="GO:0004016">
    <property type="term" value="F:adenylate cyclase activity"/>
    <property type="evidence" value="ECO:0007669"/>
    <property type="project" value="TreeGrafter"/>
</dbReference>
<evidence type="ECO:0000256" key="7">
    <source>
        <dbReference type="ARBA" id="ARBA00022741"/>
    </source>
</evidence>
<comment type="similarity">
    <text evidence="14">Belongs to the adenylyl cyclase class-4/guanylyl cyclase family.</text>
</comment>
<dbReference type="GO" id="GO:0001653">
    <property type="term" value="F:peptide receptor activity"/>
    <property type="evidence" value="ECO:0007669"/>
    <property type="project" value="TreeGrafter"/>
</dbReference>
<dbReference type="EC" id="4.6.1.2" evidence="3 15"/>
<dbReference type="InterPro" id="IPR018297">
    <property type="entry name" value="A/G_cyclase_CS"/>
</dbReference>
<dbReference type="PROSITE" id="PS50125">
    <property type="entry name" value="GUANYLATE_CYCLASE_2"/>
    <property type="match status" value="1"/>
</dbReference>
<sequence length="1057" mass="119401">MIYLLIFLVIQNIHANQVIQVGLFFVKDVVDLQIAMGYRTTAGAVLYAKDRITNDHILDGYDLNFTYVFDECVENVAAGKAVEMIEDSNIDVIFGPTCNRGAMGVAAIAAYNNIPLYLWGLTTSNELVDRDRFPTTMSFAMKSYRLAQSIYTIMKRFSWTEFVFVYSNDGDEEKCDSLKKDVQTYLSLNSDVTISFLYQIQTLTMDNIRSAIKIIKERGRIIVTCVASGNGQKKAFMKAAYLENAVGTEYVYIMAETNSKGFRVDDFAGDWHYIYVGSKGIATNWTDEEARDAFQNVLFIVDNAGQNGEVTNQYKNFSQETIRRIADAPFNCTDDCQSRNFSEVSSYAGQLADAIYGYAIALNRSLAKDPGAIKNGTAIISEMSMTFQGVGSGDVLIAEDLSRVGIIYLQGMNSSKLPQNFAKLVVDQEVQYIPNYDDEQEIWGDRSRPLTKPICGFSGTECPANFLRDYLLYTILVALIILLAISAACFGIIYTIYMKREEIAKLDSMWHVNFHDLSNIPTGLNSQRSFVSGPSINSHSRNESSRCKIFIYKAERVAAMRHDLHIQLNSDERAILRRCLSIDHENINKFLGLSLNSPQLFSIWRCCSRGSLSDVIEKSSVQMDSFFMFSLVRDIAYGLAYIHNSFLNHHGFLTSKCCLIDDRWQVKISDYAIPFLKFHDKIEPKNLLWVAPEFLRNPINQKTKEGDIYSFGIISSEVYTKTTPPFDFENNKGRLDELIFKIKKGGFRPSLEVDASLELRPTMLSLVKDCWAEKPSERPNIDQIKSTLRSINENKKENLMDHVFNMLETYASTLEDEVSERTKELVEEKKKSDILLYRMLPKQVADKLKIGQSVEPETFEQVTIFFSDVVKFTNLAARCTPFQVVTLLNELYTVFDGIIEQHDVYKVETIGDGYLCASGLPHRNGDAHIIHIARMAFGFLDALQIFGIPHLPDERINLRIGIHCGSVVTGVVGLTMPRYCLFGDTVNTASRMESNGKAGQIHISSEANRMLEIVGGFETESRGEVIIKGKGVLETFWLKRENSEAPKGIYKSYINDV</sequence>
<feature type="domain" description="Protein kinase" evidence="18">
    <location>
        <begin position="479"/>
        <end position="805"/>
    </location>
</feature>
<dbReference type="GO" id="GO:0007168">
    <property type="term" value="P:receptor guanylyl cyclase signaling pathway"/>
    <property type="evidence" value="ECO:0007669"/>
    <property type="project" value="TreeGrafter"/>
</dbReference>
<proteinExistence type="inferred from homology"/>
<reference evidence="20" key="1">
    <citation type="submission" date="2022-11" db="EMBL/GenBank/DDBJ databases">
        <authorList>
            <person name="Kikuchi T."/>
        </authorList>
    </citation>
    <scope>NUCLEOTIDE SEQUENCE</scope>
    <source>
        <strain evidence="20">PS1010</strain>
    </source>
</reference>
<evidence type="ECO:0000256" key="8">
    <source>
        <dbReference type="ARBA" id="ARBA00022989"/>
    </source>
</evidence>
<keyword evidence="8 16" id="KW-1133">Transmembrane helix</keyword>
<feature type="signal peptide" evidence="17">
    <location>
        <begin position="1"/>
        <end position="15"/>
    </location>
</feature>
<evidence type="ECO:0000256" key="10">
    <source>
        <dbReference type="ARBA" id="ARBA00023170"/>
    </source>
</evidence>
<dbReference type="GO" id="GO:0004672">
    <property type="term" value="F:protein kinase activity"/>
    <property type="evidence" value="ECO:0007669"/>
    <property type="project" value="InterPro"/>
</dbReference>
<evidence type="ECO:0000313" key="20">
    <source>
        <dbReference type="EMBL" id="CAI5453471.1"/>
    </source>
</evidence>
<evidence type="ECO:0000256" key="16">
    <source>
        <dbReference type="SAM" id="Phobius"/>
    </source>
</evidence>
<gene>
    <name evidence="20" type="ORF">CAMP_LOCUS16108</name>
</gene>
<dbReference type="PANTHER" id="PTHR11920:SF40">
    <property type="entry name" value="RECEPTOR-TYPE GUANYLATE CYCLASE GCY-14-RELATED"/>
    <property type="match status" value="1"/>
</dbReference>
<dbReference type="GO" id="GO:0006935">
    <property type="term" value="P:chemotaxis"/>
    <property type="evidence" value="ECO:0007669"/>
    <property type="project" value="UniProtKB-ARBA"/>
</dbReference>
<evidence type="ECO:0000256" key="2">
    <source>
        <dbReference type="ARBA" id="ARBA00004251"/>
    </source>
</evidence>
<dbReference type="InterPro" id="IPR029787">
    <property type="entry name" value="Nucleotide_cyclase"/>
</dbReference>
<dbReference type="Pfam" id="PF07714">
    <property type="entry name" value="PK_Tyr_Ser-Thr"/>
    <property type="match status" value="1"/>
</dbReference>
<dbReference type="GO" id="GO:0005886">
    <property type="term" value="C:plasma membrane"/>
    <property type="evidence" value="ECO:0007669"/>
    <property type="project" value="UniProtKB-SubCell"/>
</dbReference>
<dbReference type="OrthoDB" id="302535at2759"/>
<dbReference type="Pfam" id="PF07701">
    <property type="entry name" value="HNOBA"/>
    <property type="match status" value="1"/>
</dbReference>
<keyword evidence="21" id="KW-1185">Reference proteome</keyword>
<comment type="subcellular location">
    <subcellularLocation>
        <location evidence="2">Cell membrane</location>
        <topology evidence="2">Single-pass type I membrane protein</topology>
    </subcellularLocation>
</comment>
<evidence type="ECO:0000256" key="17">
    <source>
        <dbReference type="SAM" id="SignalP"/>
    </source>
</evidence>
<keyword evidence="4" id="KW-1003">Cell membrane</keyword>
<dbReference type="EMBL" id="CANHGI010000005">
    <property type="protein sequence ID" value="CAI5453471.1"/>
    <property type="molecule type" value="Genomic_DNA"/>
</dbReference>
<keyword evidence="12 14" id="KW-0456">Lyase</keyword>
<evidence type="ECO:0000256" key="1">
    <source>
        <dbReference type="ARBA" id="ARBA00001436"/>
    </source>
</evidence>
<accession>A0A9P1IYL6</accession>
<dbReference type="Pfam" id="PF00211">
    <property type="entry name" value="Guanylate_cyc"/>
    <property type="match status" value="1"/>
</dbReference>
<dbReference type="SMART" id="SM00044">
    <property type="entry name" value="CYCc"/>
    <property type="match status" value="1"/>
</dbReference>
<dbReference type="InterPro" id="IPR050401">
    <property type="entry name" value="Cyclic_nucleotide_synthase"/>
</dbReference>
<evidence type="ECO:0000256" key="9">
    <source>
        <dbReference type="ARBA" id="ARBA00023136"/>
    </source>
</evidence>
<dbReference type="AlphaFoldDB" id="A0A9P1IYL6"/>
<dbReference type="PROSITE" id="PS50011">
    <property type="entry name" value="PROTEIN_KINASE_DOM"/>
    <property type="match status" value="1"/>
</dbReference>
<evidence type="ECO:0000256" key="12">
    <source>
        <dbReference type="ARBA" id="ARBA00023239"/>
    </source>
</evidence>
<dbReference type="PROSITE" id="PS00452">
    <property type="entry name" value="GUANYLATE_CYCLASE_1"/>
    <property type="match status" value="1"/>
</dbReference>
<organism evidence="20 21">
    <name type="scientific">Caenorhabditis angaria</name>
    <dbReference type="NCBI Taxonomy" id="860376"/>
    <lineage>
        <taxon>Eukaryota</taxon>
        <taxon>Metazoa</taxon>
        <taxon>Ecdysozoa</taxon>
        <taxon>Nematoda</taxon>
        <taxon>Chromadorea</taxon>
        <taxon>Rhabditida</taxon>
        <taxon>Rhabditina</taxon>
        <taxon>Rhabditomorpha</taxon>
        <taxon>Rhabditoidea</taxon>
        <taxon>Rhabditidae</taxon>
        <taxon>Peloderinae</taxon>
        <taxon>Caenorhabditis</taxon>
    </lineage>
</organism>
<evidence type="ECO:0000256" key="13">
    <source>
        <dbReference type="ARBA" id="ARBA00023293"/>
    </source>
</evidence>
<dbReference type="CDD" id="cd07302">
    <property type="entry name" value="CHD"/>
    <property type="match status" value="1"/>
</dbReference>
<dbReference type="InterPro" id="IPR001054">
    <property type="entry name" value="A/G_cyclase"/>
</dbReference>
<comment type="caution">
    <text evidence="20">The sequence shown here is derived from an EMBL/GenBank/DDBJ whole genome shotgun (WGS) entry which is preliminary data.</text>
</comment>
<dbReference type="GO" id="GO:0007635">
    <property type="term" value="P:chemosensory behavior"/>
    <property type="evidence" value="ECO:0007669"/>
    <property type="project" value="UniProtKB-ARBA"/>
</dbReference>
<feature type="chain" id="PRO_5040169462" description="Guanylate cyclase" evidence="17">
    <location>
        <begin position="16"/>
        <end position="1057"/>
    </location>
</feature>
<keyword evidence="10" id="KW-0675">Receptor</keyword>
<evidence type="ECO:0000259" key="19">
    <source>
        <dbReference type="PROSITE" id="PS50125"/>
    </source>
</evidence>
<dbReference type="Gene3D" id="3.40.50.2300">
    <property type="match status" value="2"/>
</dbReference>
<dbReference type="Pfam" id="PF01094">
    <property type="entry name" value="ANF_receptor"/>
    <property type="match status" value="1"/>
</dbReference>
<evidence type="ECO:0000256" key="4">
    <source>
        <dbReference type="ARBA" id="ARBA00022475"/>
    </source>
</evidence>
<evidence type="ECO:0000256" key="14">
    <source>
        <dbReference type="RuleBase" id="RU000405"/>
    </source>
</evidence>
<feature type="transmembrane region" description="Helical" evidence="16">
    <location>
        <begin position="470"/>
        <end position="497"/>
    </location>
</feature>
<dbReference type="Gene3D" id="1.10.510.10">
    <property type="entry name" value="Transferase(Phosphotransferase) domain 1"/>
    <property type="match status" value="1"/>
</dbReference>
<keyword evidence="13 15" id="KW-0141">cGMP biosynthesis</keyword>
<dbReference type="InterPro" id="IPR011009">
    <property type="entry name" value="Kinase-like_dom_sf"/>
</dbReference>
<dbReference type="GO" id="GO:0005524">
    <property type="term" value="F:ATP binding"/>
    <property type="evidence" value="ECO:0007669"/>
    <property type="project" value="InterPro"/>
</dbReference>
<dbReference type="InterPro" id="IPR028082">
    <property type="entry name" value="Peripla_BP_I"/>
</dbReference>
<evidence type="ECO:0000259" key="18">
    <source>
        <dbReference type="PROSITE" id="PS50011"/>
    </source>
</evidence>
<keyword evidence="7" id="KW-0547">Nucleotide-binding</keyword>
<name>A0A9P1IYL6_9PELO</name>
<evidence type="ECO:0000256" key="5">
    <source>
        <dbReference type="ARBA" id="ARBA00022692"/>
    </source>
</evidence>
<evidence type="ECO:0000256" key="6">
    <source>
        <dbReference type="ARBA" id="ARBA00022729"/>
    </source>
</evidence>
<dbReference type="SUPFAM" id="SSF55073">
    <property type="entry name" value="Nucleotide cyclase"/>
    <property type="match status" value="1"/>
</dbReference>
<evidence type="ECO:0000256" key="15">
    <source>
        <dbReference type="RuleBase" id="RU003431"/>
    </source>
</evidence>
<dbReference type="GO" id="GO:0004383">
    <property type="term" value="F:guanylate cyclase activity"/>
    <property type="evidence" value="ECO:0007669"/>
    <property type="project" value="UniProtKB-EC"/>
</dbReference>
<keyword evidence="6 17" id="KW-0732">Signal</keyword>
<dbReference type="FunFam" id="3.40.50.2300:FF:000241">
    <property type="entry name" value="Guanylate cyclase"/>
    <property type="match status" value="1"/>
</dbReference>
<comment type="catalytic activity">
    <reaction evidence="1 15">
        <text>GTP = 3',5'-cyclic GMP + diphosphate</text>
        <dbReference type="Rhea" id="RHEA:13665"/>
        <dbReference type="ChEBI" id="CHEBI:33019"/>
        <dbReference type="ChEBI" id="CHEBI:37565"/>
        <dbReference type="ChEBI" id="CHEBI:57746"/>
        <dbReference type="EC" id="4.6.1.2"/>
    </reaction>
</comment>
<dbReference type="Gene3D" id="3.30.70.1230">
    <property type="entry name" value="Nucleotide cyclase"/>
    <property type="match status" value="1"/>
</dbReference>
<dbReference type="Proteomes" id="UP001152747">
    <property type="component" value="Unassembled WGS sequence"/>
</dbReference>
<evidence type="ECO:0000256" key="3">
    <source>
        <dbReference type="ARBA" id="ARBA00012202"/>
    </source>
</evidence>